<protein>
    <submittedName>
        <fullName evidence="3">MlaD family protein</fullName>
    </submittedName>
</protein>
<name>A0ABS9KW68_9BACT</name>
<dbReference type="EMBL" id="JAKLTR010000014">
    <property type="protein sequence ID" value="MCG2616561.1"/>
    <property type="molecule type" value="Genomic_DNA"/>
</dbReference>
<dbReference type="PANTHER" id="PTHR33371">
    <property type="entry name" value="INTERMEMBRANE PHOSPHOLIPID TRANSPORT SYSTEM BINDING PROTEIN MLAD-RELATED"/>
    <property type="match status" value="1"/>
</dbReference>
<gene>
    <name evidence="3" type="ORF">LZZ85_19840</name>
</gene>
<keyword evidence="1" id="KW-1133">Transmembrane helix</keyword>
<evidence type="ECO:0000256" key="1">
    <source>
        <dbReference type="SAM" id="Phobius"/>
    </source>
</evidence>
<comment type="caution">
    <text evidence="3">The sequence shown here is derived from an EMBL/GenBank/DDBJ whole genome shotgun (WGS) entry which is preliminary data.</text>
</comment>
<dbReference type="InterPro" id="IPR052336">
    <property type="entry name" value="MlaD_Phospholipid_Transporter"/>
</dbReference>
<dbReference type="InterPro" id="IPR003399">
    <property type="entry name" value="Mce/MlaD"/>
</dbReference>
<keyword evidence="1" id="KW-0812">Transmembrane</keyword>
<keyword evidence="4" id="KW-1185">Reference proteome</keyword>
<evidence type="ECO:0000313" key="3">
    <source>
        <dbReference type="EMBL" id="MCG2616561.1"/>
    </source>
</evidence>
<accession>A0ABS9KW68</accession>
<evidence type="ECO:0000259" key="2">
    <source>
        <dbReference type="Pfam" id="PF02470"/>
    </source>
</evidence>
<dbReference type="RefSeq" id="WP_237875099.1">
    <property type="nucleotide sequence ID" value="NZ_JAKLTR010000014.1"/>
</dbReference>
<feature type="domain" description="Mce/MlaD" evidence="2">
    <location>
        <begin position="36"/>
        <end position="101"/>
    </location>
</feature>
<reference evidence="3" key="1">
    <citation type="submission" date="2022-01" db="EMBL/GenBank/DDBJ databases">
        <authorList>
            <person name="Jo J.-H."/>
            <person name="Im W.-T."/>
        </authorList>
    </citation>
    <scope>NUCLEOTIDE SEQUENCE</scope>
    <source>
        <strain evidence="3">NA20</strain>
    </source>
</reference>
<sequence>MKINNETKVGILTVVALGLLIAGFNFLKGKDIFDNKTKIYAIFERVGDLAKANEVKINGFTVGTVYDMHELDKNLSGIRVTISLTRDVNIPSNSVAYIKSSFGGLSAATIVIEKGNAATYLKDEDSLHTREDEGLLGGLTAEVSPTLSRVRNTLDTLNILLSNVNRLFDTDAKKNLQGTIANLNHATHSLDRMLDADNGALSKTLANVNSITGNLKNNNDSINEIISNTKRFTRNLSGIQIQPTMDSLQAAITQMKSAINKISSNEGTLGALINDKTLYNKLNDAVLSAEILMDDLRVHPKRYVNISIFGKKDKGGALTSPAIKDTVPR</sequence>
<feature type="transmembrane region" description="Helical" evidence="1">
    <location>
        <begin position="9"/>
        <end position="27"/>
    </location>
</feature>
<evidence type="ECO:0000313" key="4">
    <source>
        <dbReference type="Proteomes" id="UP001165367"/>
    </source>
</evidence>
<dbReference type="Pfam" id="PF02470">
    <property type="entry name" value="MlaD"/>
    <property type="match status" value="1"/>
</dbReference>
<proteinExistence type="predicted"/>
<organism evidence="3 4">
    <name type="scientific">Terrimonas ginsenosidimutans</name>
    <dbReference type="NCBI Taxonomy" id="2908004"/>
    <lineage>
        <taxon>Bacteria</taxon>
        <taxon>Pseudomonadati</taxon>
        <taxon>Bacteroidota</taxon>
        <taxon>Chitinophagia</taxon>
        <taxon>Chitinophagales</taxon>
        <taxon>Chitinophagaceae</taxon>
        <taxon>Terrimonas</taxon>
    </lineage>
</organism>
<dbReference type="PANTHER" id="PTHR33371:SF4">
    <property type="entry name" value="INTERMEMBRANE PHOSPHOLIPID TRANSPORT SYSTEM BINDING PROTEIN MLAD"/>
    <property type="match status" value="1"/>
</dbReference>
<keyword evidence="1" id="KW-0472">Membrane</keyword>
<dbReference type="Proteomes" id="UP001165367">
    <property type="component" value="Unassembled WGS sequence"/>
</dbReference>